<protein>
    <submittedName>
        <fullName evidence="1">Uncharacterized protein</fullName>
    </submittedName>
</protein>
<evidence type="ECO:0000313" key="1">
    <source>
        <dbReference type="EMBL" id="KXH60203.1"/>
    </source>
</evidence>
<dbReference type="Proteomes" id="UP000070121">
    <property type="component" value="Unassembled WGS sequence"/>
</dbReference>
<keyword evidence="2" id="KW-1185">Reference proteome</keyword>
<dbReference type="EMBL" id="JFFI01001415">
    <property type="protein sequence ID" value="KXH60203.1"/>
    <property type="molecule type" value="Genomic_DNA"/>
</dbReference>
<organism evidence="1 2">
    <name type="scientific">Colletotrichum salicis</name>
    <dbReference type="NCBI Taxonomy" id="1209931"/>
    <lineage>
        <taxon>Eukaryota</taxon>
        <taxon>Fungi</taxon>
        <taxon>Dikarya</taxon>
        <taxon>Ascomycota</taxon>
        <taxon>Pezizomycotina</taxon>
        <taxon>Sordariomycetes</taxon>
        <taxon>Hypocreomycetidae</taxon>
        <taxon>Glomerellales</taxon>
        <taxon>Glomerellaceae</taxon>
        <taxon>Colletotrichum</taxon>
        <taxon>Colletotrichum acutatum species complex</taxon>
    </lineage>
</organism>
<evidence type="ECO:0000313" key="2">
    <source>
        <dbReference type="Proteomes" id="UP000070121"/>
    </source>
</evidence>
<comment type="caution">
    <text evidence="1">The sequence shown here is derived from an EMBL/GenBank/DDBJ whole genome shotgun (WGS) entry which is preliminary data.</text>
</comment>
<reference evidence="1 2" key="1">
    <citation type="submission" date="2014-02" db="EMBL/GenBank/DDBJ databases">
        <title>The genome sequence of Colletotrichum salicis CBS 607.94.</title>
        <authorList>
            <person name="Baroncelli R."/>
            <person name="Thon M.R."/>
        </authorList>
    </citation>
    <scope>NUCLEOTIDE SEQUENCE [LARGE SCALE GENOMIC DNA]</scope>
    <source>
        <strain evidence="1 2">CBS 607.94</strain>
    </source>
</reference>
<dbReference type="AlphaFoldDB" id="A0A135UIH7"/>
<name>A0A135UIH7_9PEZI</name>
<proteinExistence type="predicted"/>
<accession>A0A135UIH7</accession>
<sequence length="110" mass="12776">MSRRLQRRDRDDILYTSVADRRKASLFLFFIPHPDGEGNVSSVDILEMQLKPGPIWWRTAPLPIVPRQGLRRIHDDPRFVDIQPASRLARRHTPFIDRGVPGFEHPETAV</sequence>
<gene>
    <name evidence="1" type="ORF">CSAL01_07708</name>
</gene>